<evidence type="ECO:0000256" key="5">
    <source>
        <dbReference type="ARBA" id="ARBA00022741"/>
    </source>
</evidence>
<comment type="similarity">
    <text evidence="7">Belongs to the MurCDEF family.</text>
</comment>
<keyword evidence="7 8" id="KW-0131">Cell cycle</keyword>
<dbReference type="KEGG" id="tig:THII_2531"/>
<dbReference type="GO" id="GO:0051301">
    <property type="term" value="P:cell division"/>
    <property type="evidence" value="ECO:0007669"/>
    <property type="project" value="UniProtKB-KW"/>
</dbReference>
<sequence length="440" mass="47052">MGMGKTGTACAQFLTRKKVKVVVMDNRVKPPGLSTLQQNLPQVSCLTGRFDAEQLAQATEIIISPGISQRESALALAQASGVPIISEIELFARYMNAPVVAITGSNGKSTVTTLVGEMAKQAGWQVQVGGNLGTPAIELLSDPAPDLYVLELSSFQLETTYSLNPKAAVVLNISEDHMDRYQQLEEYIFAKQRIYRGDGVVVINADDPRVVALLPPNRRSLSFSLQAQQGDFRVAQHEGELYLVRVQETVITPLLPTKAVKLPGSMMRANILAALALGEAVGLPLLPRLEAIQSFAGLPHRCVWVANKQGIDWYNDSKGTNVGATIAAIQNLDKPEHVILIAGGEGKGADFTPLAAAVSQHCRACVLIGRDAPLIAAVIGKSVPVYHAQSMIAAVIQAATLASPGDAVLLSPACASFDMFNNYEHRGQVFETAVHQLADD</sequence>
<dbReference type="EMBL" id="AP014633">
    <property type="protein sequence ID" value="BAP56828.1"/>
    <property type="molecule type" value="Genomic_DNA"/>
</dbReference>
<evidence type="ECO:0000256" key="6">
    <source>
        <dbReference type="ARBA" id="ARBA00022840"/>
    </source>
</evidence>
<evidence type="ECO:0000256" key="8">
    <source>
        <dbReference type="RuleBase" id="RU003664"/>
    </source>
</evidence>
<keyword evidence="7 8" id="KW-0573">Peptidoglycan synthesis</keyword>
<dbReference type="GO" id="GO:0071555">
    <property type="term" value="P:cell wall organization"/>
    <property type="evidence" value="ECO:0007669"/>
    <property type="project" value="UniProtKB-KW"/>
</dbReference>
<comment type="subcellular location">
    <subcellularLocation>
        <location evidence="1 7 8">Cytoplasm</location>
    </subcellularLocation>
</comment>
<keyword evidence="7 8" id="KW-0132">Cell division</keyword>
<dbReference type="SUPFAM" id="SSF51984">
    <property type="entry name" value="MurCD N-terminal domain"/>
    <property type="match status" value="1"/>
</dbReference>
<dbReference type="UniPathway" id="UPA00219"/>
<dbReference type="GO" id="GO:0005524">
    <property type="term" value="F:ATP binding"/>
    <property type="evidence" value="ECO:0007669"/>
    <property type="project" value="UniProtKB-UniRule"/>
</dbReference>
<feature type="domain" description="Mur ligase central" evidence="10">
    <location>
        <begin position="102"/>
        <end position="277"/>
    </location>
</feature>
<dbReference type="HAMAP" id="MF_00639">
    <property type="entry name" value="MurD"/>
    <property type="match status" value="1"/>
</dbReference>
<evidence type="ECO:0000313" key="11">
    <source>
        <dbReference type="EMBL" id="BAP56828.1"/>
    </source>
</evidence>
<evidence type="ECO:0000256" key="7">
    <source>
        <dbReference type="HAMAP-Rule" id="MF_00639"/>
    </source>
</evidence>
<keyword evidence="7 8" id="KW-0961">Cell wall biogenesis/degradation</keyword>
<dbReference type="SUPFAM" id="SSF53244">
    <property type="entry name" value="MurD-like peptide ligases, peptide-binding domain"/>
    <property type="match status" value="1"/>
</dbReference>
<keyword evidence="7 8" id="KW-0133">Cell shape</keyword>
<evidence type="ECO:0000256" key="2">
    <source>
        <dbReference type="ARBA" id="ARBA00004752"/>
    </source>
</evidence>
<evidence type="ECO:0000259" key="10">
    <source>
        <dbReference type="Pfam" id="PF08245"/>
    </source>
</evidence>
<feature type="binding site" evidence="7">
    <location>
        <begin position="104"/>
        <end position="110"/>
    </location>
    <ligand>
        <name>ATP</name>
        <dbReference type="ChEBI" id="CHEBI:30616"/>
    </ligand>
</feature>
<dbReference type="GO" id="GO:0008360">
    <property type="term" value="P:regulation of cell shape"/>
    <property type="evidence" value="ECO:0007669"/>
    <property type="project" value="UniProtKB-KW"/>
</dbReference>
<keyword evidence="6 7" id="KW-0067">ATP-binding</keyword>
<dbReference type="GO" id="GO:0005737">
    <property type="term" value="C:cytoplasm"/>
    <property type="evidence" value="ECO:0007669"/>
    <property type="project" value="UniProtKB-SubCell"/>
</dbReference>
<dbReference type="Gene3D" id="3.90.190.20">
    <property type="entry name" value="Mur ligase, C-terminal domain"/>
    <property type="match status" value="1"/>
</dbReference>
<dbReference type="InterPro" id="IPR036565">
    <property type="entry name" value="Mur-like_cat_sf"/>
</dbReference>
<organism evidence="11 12">
    <name type="scientific">Thioploca ingrica</name>
    <dbReference type="NCBI Taxonomy" id="40754"/>
    <lineage>
        <taxon>Bacteria</taxon>
        <taxon>Pseudomonadati</taxon>
        <taxon>Pseudomonadota</taxon>
        <taxon>Gammaproteobacteria</taxon>
        <taxon>Thiotrichales</taxon>
        <taxon>Thiotrichaceae</taxon>
        <taxon>Thioploca</taxon>
    </lineage>
</organism>
<dbReference type="InterPro" id="IPR036615">
    <property type="entry name" value="Mur_ligase_C_dom_sf"/>
</dbReference>
<dbReference type="EC" id="6.3.2.9" evidence="7 8"/>
<keyword evidence="4 7" id="KW-0436">Ligase</keyword>
<evidence type="ECO:0000259" key="9">
    <source>
        <dbReference type="Pfam" id="PF02875"/>
    </source>
</evidence>
<dbReference type="PANTHER" id="PTHR43692:SF1">
    <property type="entry name" value="UDP-N-ACETYLMURAMOYLALANINE--D-GLUTAMATE LIGASE"/>
    <property type="match status" value="1"/>
</dbReference>
<feature type="domain" description="Mur ligase C-terminal" evidence="9">
    <location>
        <begin position="300"/>
        <end position="414"/>
    </location>
</feature>
<dbReference type="Pfam" id="PF02875">
    <property type="entry name" value="Mur_ligase_C"/>
    <property type="match status" value="1"/>
</dbReference>
<dbReference type="Pfam" id="PF21799">
    <property type="entry name" value="MurD-like_N"/>
    <property type="match status" value="1"/>
</dbReference>
<accession>A0A090AFF9</accession>
<evidence type="ECO:0000256" key="1">
    <source>
        <dbReference type="ARBA" id="ARBA00004496"/>
    </source>
</evidence>
<dbReference type="PANTHER" id="PTHR43692">
    <property type="entry name" value="UDP-N-ACETYLMURAMOYLALANINE--D-GLUTAMATE LIGASE"/>
    <property type="match status" value="1"/>
</dbReference>
<keyword evidence="12" id="KW-1185">Reference proteome</keyword>
<dbReference type="GO" id="GO:0008764">
    <property type="term" value="F:UDP-N-acetylmuramoylalanine-D-glutamate ligase activity"/>
    <property type="evidence" value="ECO:0007669"/>
    <property type="project" value="UniProtKB-UniRule"/>
</dbReference>
<keyword evidence="3 7" id="KW-0963">Cytoplasm</keyword>
<evidence type="ECO:0000256" key="4">
    <source>
        <dbReference type="ARBA" id="ARBA00022598"/>
    </source>
</evidence>
<dbReference type="STRING" id="40754.THII_2531"/>
<gene>
    <name evidence="7" type="primary">murD</name>
    <name evidence="11" type="ORF">THII_2531</name>
</gene>
<dbReference type="Gene3D" id="3.40.1190.10">
    <property type="entry name" value="Mur-like, catalytic domain"/>
    <property type="match status" value="1"/>
</dbReference>
<dbReference type="SUPFAM" id="SSF53623">
    <property type="entry name" value="MurD-like peptide ligases, catalytic domain"/>
    <property type="match status" value="1"/>
</dbReference>
<protein>
    <recommendedName>
        <fullName evidence="7 8">UDP-N-acetylmuramoylalanine--D-glutamate ligase</fullName>
        <ecNumber evidence="7 8">6.3.2.9</ecNumber>
    </recommendedName>
    <alternativeName>
        <fullName evidence="7">D-glutamic acid-adding enzyme</fullName>
    </alternativeName>
    <alternativeName>
        <fullName evidence="7">UDP-N-acetylmuramoyl-L-alanyl-D-glutamate synthetase</fullName>
    </alternativeName>
</protein>
<evidence type="ECO:0000256" key="3">
    <source>
        <dbReference type="ARBA" id="ARBA00022490"/>
    </source>
</evidence>
<evidence type="ECO:0000313" key="12">
    <source>
        <dbReference type="Proteomes" id="UP000031623"/>
    </source>
</evidence>
<dbReference type="Pfam" id="PF08245">
    <property type="entry name" value="Mur_ligase_M"/>
    <property type="match status" value="1"/>
</dbReference>
<dbReference type="InterPro" id="IPR013221">
    <property type="entry name" value="Mur_ligase_cen"/>
</dbReference>
<comment type="pathway">
    <text evidence="2 7 8">Cell wall biogenesis; peptidoglycan biosynthesis.</text>
</comment>
<reference evidence="11 12" key="1">
    <citation type="journal article" date="2014" name="ISME J.">
        <title>Ecophysiology of Thioploca ingrica as revealed by the complete genome sequence supplemented with proteomic evidence.</title>
        <authorList>
            <person name="Kojima H."/>
            <person name="Ogura Y."/>
            <person name="Yamamoto N."/>
            <person name="Togashi T."/>
            <person name="Mori H."/>
            <person name="Watanabe T."/>
            <person name="Nemoto F."/>
            <person name="Kurokawa K."/>
            <person name="Hayashi T."/>
            <person name="Fukui M."/>
        </authorList>
    </citation>
    <scope>NUCLEOTIDE SEQUENCE [LARGE SCALE GENOMIC DNA]</scope>
</reference>
<dbReference type="Gene3D" id="3.40.50.720">
    <property type="entry name" value="NAD(P)-binding Rossmann-like Domain"/>
    <property type="match status" value="1"/>
</dbReference>
<dbReference type="Proteomes" id="UP000031623">
    <property type="component" value="Chromosome"/>
</dbReference>
<dbReference type="NCBIfam" id="TIGR01087">
    <property type="entry name" value="murD"/>
    <property type="match status" value="1"/>
</dbReference>
<dbReference type="HOGENOM" id="CLU_032540_1_0_6"/>
<dbReference type="InterPro" id="IPR004101">
    <property type="entry name" value="Mur_ligase_C"/>
</dbReference>
<dbReference type="InterPro" id="IPR005762">
    <property type="entry name" value="MurD"/>
</dbReference>
<comment type="function">
    <text evidence="7 8">Cell wall formation. Catalyzes the addition of glutamate to the nucleotide precursor UDP-N-acetylmuramoyl-L-alanine (UMA).</text>
</comment>
<dbReference type="AlphaFoldDB" id="A0A090AFF9"/>
<name>A0A090AFF9_9GAMM</name>
<proteinExistence type="inferred from homology"/>
<keyword evidence="5 7" id="KW-0547">Nucleotide-binding</keyword>
<dbReference type="GO" id="GO:0009252">
    <property type="term" value="P:peptidoglycan biosynthetic process"/>
    <property type="evidence" value="ECO:0007669"/>
    <property type="project" value="UniProtKB-UniRule"/>
</dbReference>
<comment type="catalytic activity">
    <reaction evidence="7 8">
        <text>UDP-N-acetyl-alpha-D-muramoyl-L-alanine + D-glutamate + ATP = UDP-N-acetyl-alpha-D-muramoyl-L-alanyl-D-glutamate + ADP + phosphate + H(+)</text>
        <dbReference type="Rhea" id="RHEA:16429"/>
        <dbReference type="ChEBI" id="CHEBI:15378"/>
        <dbReference type="ChEBI" id="CHEBI:29986"/>
        <dbReference type="ChEBI" id="CHEBI:30616"/>
        <dbReference type="ChEBI" id="CHEBI:43474"/>
        <dbReference type="ChEBI" id="CHEBI:83898"/>
        <dbReference type="ChEBI" id="CHEBI:83900"/>
        <dbReference type="ChEBI" id="CHEBI:456216"/>
        <dbReference type="EC" id="6.3.2.9"/>
    </reaction>
</comment>